<dbReference type="Gramene" id="RZC59710">
    <property type="protein sequence ID" value="RZC59710"/>
    <property type="gene ID" value="C5167_007015"/>
</dbReference>
<evidence type="ECO:0000313" key="1">
    <source>
        <dbReference type="EMBL" id="RZC59710.1"/>
    </source>
</evidence>
<accession>A0A4Y7JI47</accession>
<protein>
    <submittedName>
        <fullName evidence="1">Uncharacterized protein</fullName>
    </submittedName>
</protein>
<reference evidence="1 2" key="1">
    <citation type="journal article" date="2018" name="Science">
        <title>The opium poppy genome and morphinan production.</title>
        <authorList>
            <person name="Guo L."/>
            <person name="Winzer T."/>
            <person name="Yang X."/>
            <person name="Li Y."/>
            <person name="Ning Z."/>
            <person name="He Z."/>
            <person name="Teodor R."/>
            <person name="Lu Y."/>
            <person name="Bowser T.A."/>
            <person name="Graham I.A."/>
            <person name="Ye K."/>
        </authorList>
    </citation>
    <scope>NUCLEOTIDE SEQUENCE [LARGE SCALE GENOMIC DNA]</scope>
    <source>
        <strain evidence="2">cv. HN1</strain>
        <tissue evidence="1">Leaves</tissue>
    </source>
</reference>
<organism evidence="1 2">
    <name type="scientific">Papaver somniferum</name>
    <name type="common">Opium poppy</name>
    <dbReference type="NCBI Taxonomy" id="3469"/>
    <lineage>
        <taxon>Eukaryota</taxon>
        <taxon>Viridiplantae</taxon>
        <taxon>Streptophyta</taxon>
        <taxon>Embryophyta</taxon>
        <taxon>Tracheophyta</taxon>
        <taxon>Spermatophyta</taxon>
        <taxon>Magnoliopsida</taxon>
        <taxon>Ranunculales</taxon>
        <taxon>Papaveraceae</taxon>
        <taxon>Papaveroideae</taxon>
        <taxon>Papaver</taxon>
    </lineage>
</organism>
<proteinExistence type="predicted"/>
<dbReference type="Proteomes" id="UP000316621">
    <property type="component" value="Chromosome 4"/>
</dbReference>
<evidence type="ECO:0000313" key="2">
    <source>
        <dbReference type="Proteomes" id="UP000316621"/>
    </source>
</evidence>
<sequence>MLGAMIPRTCCVCVCNQSCQYGGTNRYLDEELFGEGVGFHFNYCEWSKLAQNGLGFTHLVVWPLHLVLLSLCIPDLENYQGFYGSEFRLRSNYSSYFLGLLAAYCTEDPVVRCLKVSLCRPGRSITPPENKVANQAQLKREPSKKKH</sequence>
<dbReference type="EMBL" id="CM010718">
    <property type="protein sequence ID" value="RZC59710.1"/>
    <property type="molecule type" value="Genomic_DNA"/>
</dbReference>
<keyword evidence="2" id="KW-1185">Reference proteome</keyword>
<dbReference type="AlphaFoldDB" id="A0A4Y7JI47"/>
<gene>
    <name evidence="1" type="ORF">C5167_007015</name>
</gene>
<name>A0A4Y7JI47_PAPSO</name>